<dbReference type="SUPFAM" id="SSF56574">
    <property type="entry name" value="Serpins"/>
    <property type="match status" value="1"/>
</dbReference>
<proteinExistence type="inferred from homology"/>
<evidence type="ECO:0000256" key="2">
    <source>
        <dbReference type="RuleBase" id="RU000411"/>
    </source>
</evidence>
<sequence>MADRINELTLKLANFLLEENGGIYTFSISGFIAYLTLSLVHKGLRGAEKDNLANLLKCNHSFREILPHEYTVEYHCIDYFGMDEFLSVGSVQSAIFYSKPLVETFIQTVLETSDIKLCPIDPRNLHLQLQTIYKWRDTLRHITLSKISFQQYNDELCLMIVSEYYLHFKWAKEFQRDLTHKKKFTLINSQIMHVKMMRKVELLRYYDDKFLKASVIFLELHEKHMYAAVVLPYENNLKQLLQCMNGQKLTSWFRESNTKMVDLYLPKFDFFTKTHLKSFLRHYYLKSIFNRNQADLTGIFKNPADLMGIFKNEGFINDYIQISSISINEIGSFIKSPETAAFIPKSVAVEEQFLVNRPFIFYLYNSTNDLVLHLSVIMHPIQ</sequence>
<reference evidence="4 5" key="1">
    <citation type="journal article" date="2014" name="Genome Biol. Evol.">
        <title>The genome of the myxosporean Thelohanellus kitauei shows adaptations to nutrient acquisition within its fish host.</title>
        <authorList>
            <person name="Yang Y."/>
            <person name="Xiong J."/>
            <person name="Zhou Z."/>
            <person name="Huo F."/>
            <person name="Miao W."/>
            <person name="Ran C."/>
            <person name="Liu Y."/>
            <person name="Zhang J."/>
            <person name="Feng J."/>
            <person name="Wang M."/>
            <person name="Wang M."/>
            <person name="Wang L."/>
            <person name="Yao B."/>
        </authorList>
    </citation>
    <scope>NUCLEOTIDE SEQUENCE [LARGE SCALE GENOMIC DNA]</scope>
    <source>
        <strain evidence="4">Wuqing</strain>
    </source>
</reference>
<evidence type="ECO:0000256" key="1">
    <source>
        <dbReference type="ARBA" id="ARBA00009500"/>
    </source>
</evidence>
<protein>
    <submittedName>
        <fullName evidence="4">Alpha-1-antitrypsin</fullName>
    </submittedName>
</protein>
<dbReference type="Proteomes" id="UP000031668">
    <property type="component" value="Unassembled WGS sequence"/>
</dbReference>
<dbReference type="InterPro" id="IPR000215">
    <property type="entry name" value="Serpin_fam"/>
</dbReference>
<dbReference type="Gene3D" id="2.30.39.10">
    <property type="entry name" value="Alpha-1-antitrypsin, domain 1"/>
    <property type="match status" value="1"/>
</dbReference>
<dbReference type="InterPro" id="IPR042178">
    <property type="entry name" value="Serpin_sf_1"/>
</dbReference>
<dbReference type="PROSITE" id="PS00284">
    <property type="entry name" value="SERPIN"/>
    <property type="match status" value="1"/>
</dbReference>
<dbReference type="PANTHER" id="PTHR11461:SF211">
    <property type="entry name" value="GH10112P-RELATED"/>
    <property type="match status" value="1"/>
</dbReference>
<dbReference type="GO" id="GO:0004867">
    <property type="term" value="F:serine-type endopeptidase inhibitor activity"/>
    <property type="evidence" value="ECO:0007669"/>
    <property type="project" value="InterPro"/>
</dbReference>
<name>A0A0C2JIK3_THEKT</name>
<dbReference type="PANTHER" id="PTHR11461">
    <property type="entry name" value="SERINE PROTEASE INHIBITOR, SERPIN"/>
    <property type="match status" value="1"/>
</dbReference>
<dbReference type="InterPro" id="IPR042185">
    <property type="entry name" value="Serpin_sf_2"/>
</dbReference>
<dbReference type="OrthoDB" id="9995163at2759"/>
<gene>
    <name evidence="4" type="ORF">RF11_06847</name>
</gene>
<keyword evidence="5" id="KW-1185">Reference proteome</keyword>
<organism evidence="4 5">
    <name type="scientific">Thelohanellus kitauei</name>
    <name type="common">Myxosporean</name>
    <dbReference type="NCBI Taxonomy" id="669202"/>
    <lineage>
        <taxon>Eukaryota</taxon>
        <taxon>Metazoa</taxon>
        <taxon>Cnidaria</taxon>
        <taxon>Myxozoa</taxon>
        <taxon>Myxosporea</taxon>
        <taxon>Bivalvulida</taxon>
        <taxon>Platysporina</taxon>
        <taxon>Myxobolidae</taxon>
        <taxon>Thelohanellus</taxon>
    </lineage>
</organism>
<dbReference type="Pfam" id="PF00079">
    <property type="entry name" value="Serpin"/>
    <property type="match status" value="1"/>
</dbReference>
<evidence type="ECO:0000313" key="4">
    <source>
        <dbReference type="EMBL" id="KII69163.1"/>
    </source>
</evidence>
<dbReference type="GO" id="GO:0005615">
    <property type="term" value="C:extracellular space"/>
    <property type="evidence" value="ECO:0007669"/>
    <property type="project" value="InterPro"/>
</dbReference>
<evidence type="ECO:0000259" key="3">
    <source>
        <dbReference type="SMART" id="SM00093"/>
    </source>
</evidence>
<feature type="domain" description="Serpin" evidence="3">
    <location>
        <begin position="26"/>
        <end position="380"/>
    </location>
</feature>
<evidence type="ECO:0000313" key="5">
    <source>
        <dbReference type="Proteomes" id="UP000031668"/>
    </source>
</evidence>
<dbReference type="InterPro" id="IPR023796">
    <property type="entry name" value="Serpin_dom"/>
</dbReference>
<comment type="caution">
    <text evidence="4">The sequence shown here is derived from an EMBL/GenBank/DDBJ whole genome shotgun (WGS) entry which is preliminary data.</text>
</comment>
<accession>A0A0C2JIK3</accession>
<comment type="similarity">
    <text evidence="1 2">Belongs to the serpin family.</text>
</comment>
<dbReference type="EMBL" id="JWZT01002553">
    <property type="protein sequence ID" value="KII69163.1"/>
    <property type="molecule type" value="Genomic_DNA"/>
</dbReference>
<dbReference type="SMART" id="SM00093">
    <property type="entry name" value="SERPIN"/>
    <property type="match status" value="1"/>
</dbReference>
<dbReference type="InterPro" id="IPR036186">
    <property type="entry name" value="Serpin_sf"/>
</dbReference>
<dbReference type="AlphaFoldDB" id="A0A0C2JIK3"/>
<dbReference type="InterPro" id="IPR023795">
    <property type="entry name" value="Serpin_CS"/>
</dbReference>
<dbReference type="Gene3D" id="3.30.497.10">
    <property type="entry name" value="Antithrombin, subunit I, domain 2"/>
    <property type="match status" value="1"/>
</dbReference>